<dbReference type="AlphaFoldDB" id="A0A4U1EIX6"/>
<comment type="caution">
    <text evidence="1">The sequence shown here is derived from an EMBL/GenBank/DDBJ whole genome shotgun (WGS) entry which is preliminary data.</text>
</comment>
<evidence type="ECO:0000313" key="1">
    <source>
        <dbReference type="EMBL" id="TKC36158.1"/>
    </source>
</evidence>
<evidence type="ECO:0000313" key="2">
    <source>
        <dbReference type="Proteomes" id="UP000308365"/>
    </source>
</evidence>
<dbReference type="Proteomes" id="UP000308365">
    <property type="component" value="Unassembled WGS sequence"/>
</dbReference>
<dbReference type="EMBL" id="RWIC01001355">
    <property type="protein sequence ID" value="TKC36158.1"/>
    <property type="molecule type" value="Genomic_DNA"/>
</dbReference>
<organism evidence="1 2">
    <name type="scientific">Monodon monoceros</name>
    <name type="common">Narwhal</name>
    <name type="synonym">Ceratodon monodon</name>
    <dbReference type="NCBI Taxonomy" id="40151"/>
    <lineage>
        <taxon>Eukaryota</taxon>
        <taxon>Metazoa</taxon>
        <taxon>Chordata</taxon>
        <taxon>Craniata</taxon>
        <taxon>Vertebrata</taxon>
        <taxon>Euteleostomi</taxon>
        <taxon>Mammalia</taxon>
        <taxon>Eutheria</taxon>
        <taxon>Laurasiatheria</taxon>
        <taxon>Artiodactyla</taxon>
        <taxon>Whippomorpha</taxon>
        <taxon>Cetacea</taxon>
        <taxon>Odontoceti</taxon>
        <taxon>Monodontidae</taxon>
        <taxon>Monodon</taxon>
    </lineage>
</organism>
<name>A0A4U1EIX6_MONMO</name>
<sequence length="145" mass="16738">FKENGEIYTNFSGKKKSGQGLYSKDATSQVLAQKLLVHIQQVLAPLKLLQPKDSKFRKALDAEDFYMELILDEFRDISIYCKRKQHLKVEGKVAHDYLTVLIVFAQGSVLLFQGMTKPPSWRSMLYIVNFQWTLKDDWAALKLHG</sequence>
<protein>
    <submittedName>
        <fullName evidence="1">Uncharacterized protein</fullName>
    </submittedName>
</protein>
<reference evidence="2" key="1">
    <citation type="journal article" date="2019" name="IScience">
        <title>Narwhal Genome Reveals Long-Term Low Genetic Diversity despite Current Large Abundance Size.</title>
        <authorList>
            <person name="Westbury M.V."/>
            <person name="Petersen B."/>
            <person name="Garde E."/>
            <person name="Heide-Jorgensen M.P."/>
            <person name="Lorenzen E.D."/>
        </authorList>
    </citation>
    <scope>NUCLEOTIDE SEQUENCE [LARGE SCALE GENOMIC DNA]</scope>
</reference>
<proteinExistence type="predicted"/>
<gene>
    <name evidence="1" type="ORF">EI555_005799</name>
</gene>
<accession>A0A4U1EIX6</accession>
<feature type="non-terminal residue" evidence="1">
    <location>
        <position position="145"/>
    </location>
</feature>
<feature type="non-terminal residue" evidence="1">
    <location>
        <position position="1"/>
    </location>
</feature>